<evidence type="ECO:0000256" key="1">
    <source>
        <dbReference type="SAM" id="MobiDB-lite"/>
    </source>
</evidence>
<dbReference type="Proteomes" id="UP000639643">
    <property type="component" value="Unassembled WGS sequence"/>
</dbReference>
<protein>
    <submittedName>
        <fullName evidence="2">Uncharacterized protein</fullName>
    </submittedName>
</protein>
<keyword evidence="3" id="KW-1185">Reference proteome</keyword>
<gene>
    <name evidence="2" type="ORF">CMUS01_04743</name>
</gene>
<name>A0A8H6NLL5_9PEZI</name>
<comment type="caution">
    <text evidence="2">The sequence shown here is derived from an EMBL/GenBank/DDBJ whole genome shotgun (WGS) entry which is preliminary data.</text>
</comment>
<organism evidence="2 3">
    <name type="scientific">Colletotrichum musicola</name>
    <dbReference type="NCBI Taxonomy" id="2175873"/>
    <lineage>
        <taxon>Eukaryota</taxon>
        <taxon>Fungi</taxon>
        <taxon>Dikarya</taxon>
        <taxon>Ascomycota</taxon>
        <taxon>Pezizomycotina</taxon>
        <taxon>Sordariomycetes</taxon>
        <taxon>Hypocreomycetidae</taxon>
        <taxon>Glomerellales</taxon>
        <taxon>Glomerellaceae</taxon>
        <taxon>Colletotrichum</taxon>
        <taxon>Colletotrichum orchidearum species complex</taxon>
    </lineage>
</organism>
<sequence length="89" mass="9655">MRLYLASPCRAIPDAVCSVLFPAEYLRQELVNVSIACPCPRPILPIITTTITTSAINTRNITITTITRPPNPTDPRRPGVACPHHAPAP</sequence>
<feature type="region of interest" description="Disordered" evidence="1">
    <location>
        <begin position="65"/>
        <end position="89"/>
    </location>
</feature>
<dbReference type="EMBL" id="WIGM01000132">
    <property type="protein sequence ID" value="KAF6838172.1"/>
    <property type="molecule type" value="Genomic_DNA"/>
</dbReference>
<accession>A0A8H6NLL5</accession>
<evidence type="ECO:0000313" key="2">
    <source>
        <dbReference type="EMBL" id="KAF6838172.1"/>
    </source>
</evidence>
<reference evidence="2" key="1">
    <citation type="journal article" date="2020" name="Phytopathology">
        <title>Genome Sequence Resources of Colletotrichum truncatum, C. plurivorum, C. musicola, and C. sojae: Four Species Pathogenic to Soybean (Glycine max).</title>
        <authorList>
            <person name="Rogerio F."/>
            <person name="Boufleur T.R."/>
            <person name="Ciampi-Guillardi M."/>
            <person name="Sukno S.A."/>
            <person name="Thon M.R."/>
            <person name="Massola Junior N.S."/>
            <person name="Baroncelli R."/>
        </authorList>
    </citation>
    <scope>NUCLEOTIDE SEQUENCE</scope>
    <source>
        <strain evidence="2">LFN0074</strain>
    </source>
</reference>
<proteinExistence type="predicted"/>
<evidence type="ECO:0000313" key="3">
    <source>
        <dbReference type="Proteomes" id="UP000639643"/>
    </source>
</evidence>
<dbReference type="AlphaFoldDB" id="A0A8H6NLL5"/>